<comment type="caution">
    <text evidence="1">The sequence shown here is derived from an EMBL/GenBank/DDBJ whole genome shotgun (WGS) entry which is preliminary data.</text>
</comment>
<dbReference type="PANTHER" id="PTHR46461:SF4">
    <property type="entry name" value="LEUCINE-ZIPPER-LIKE TRANSCRIPTIONAL REGULATOR 1"/>
    <property type="match status" value="1"/>
</dbReference>
<dbReference type="GO" id="GO:0005737">
    <property type="term" value="C:cytoplasm"/>
    <property type="evidence" value="ECO:0007669"/>
    <property type="project" value="TreeGrafter"/>
</dbReference>
<dbReference type="Gene3D" id="2.120.10.80">
    <property type="entry name" value="Kelch-type beta propeller"/>
    <property type="match status" value="2"/>
</dbReference>
<protein>
    <recommendedName>
        <fullName evidence="3">Kelch motif-containing protein</fullName>
    </recommendedName>
</protein>
<gene>
    <name evidence="1" type="ORF">A9200_17470</name>
</gene>
<evidence type="ECO:0000313" key="1">
    <source>
        <dbReference type="EMBL" id="OBR39395.1"/>
    </source>
</evidence>
<dbReference type="InterPro" id="IPR011043">
    <property type="entry name" value="Gal_Oxase/kelch_b-propeller"/>
</dbReference>
<evidence type="ECO:0000313" key="2">
    <source>
        <dbReference type="Proteomes" id="UP000092164"/>
    </source>
</evidence>
<dbReference type="Proteomes" id="UP000092164">
    <property type="component" value="Unassembled WGS sequence"/>
</dbReference>
<dbReference type="STRING" id="1836467.BTR34_04835"/>
<dbReference type="GO" id="GO:0003682">
    <property type="term" value="F:chromatin binding"/>
    <property type="evidence" value="ECO:0007669"/>
    <property type="project" value="InterPro"/>
</dbReference>
<organism evidence="1 2">
    <name type="scientific">Maribacter hydrothermalis</name>
    <dbReference type="NCBI Taxonomy" id="1836467"/>
    <lineage>
        <taxon>Bacteria</taxon>
        <taxon>Pseudomonadati</taxon>
        <taxon>Bacteroidota</taxon>
        <taxon>Flavobacteriia</taxon>
        <taxon>Flavobacteriales</taxon>
        <taxon>Flavobacteriaceae</taxon>
        <taxon>Maribacter</taxon>
    </lineage>
</organism>
<proteinExistence type="predicted"/>
<name>A0A1B7Z9M5_9FLAO</name>
<dbReference type="SUPFAM" id="SSF50965">
    <property type="entry name" value="Galactose oxidase, central domain"/>
    <property type="match status" value="1"/>
</dbReference>
<accession>A0A1B7Z9M5</accession>
<dbReference type="EMBL" id="LZFP01000011">
    <property type="protein sequence ID" value="OBR39395.1"/>
    <property type="molecule type" value="Genomic_DNA"/>
</dbReference>
<reference evidence="2" key="1">
    <citation type="submission" date="2016-06" db="EMBL/GenBank/DDBJ databases">
        <authorList>
            <person name="Zhan P."/>
        </authorList>
    </citation>
    <scope>NUCLEOTIDE SEQUENCE [LARGE SCALE GENOMIC DNA]</scope>
    <source>
        <strain evidence="2">T28</strain>
    </source>
</reference>
<dbReference type="InterPro" id="IPR015915">
    <property type="entry name" value="Kelch-typ_b-propeller"/>
</dbReference>
<dbReference type="PANTHER" id="PTHR46461">
    <property type="entry name" value="KELCH DOMAIN-CONTAINING PROTEIN 3"/>
    <property type="match status" value="1"/>
</dbReference>
<sequence length="358" mass="41207">MKTLMFKTLNTNIMKTLKLILVVAIVILTSSCQKEEIYNEPSNNHVAAGRTFLHPNIDLDFDLETTNSEMGGFASHSITQFNDQLWLVGGDNNNTAPWTLHSEVWKSKNGKNWKLVTSNQFDNRKNHSLLVFKDKMWLIGGINNAGEILSDIWNTTDGIHWNNVKSLNPLTDIGQNNSIVFNNRIYVFIGNNRQQQEVWSSSNGINWRMETNNAFPVRNHYKTIVYKNTLYIIGGWIRGGEFTNEVWASTDGIHWHENSPASTVFENRINHTATVFEGKVWVIGGQSSNKLGARTFYGDVWYSNDMKYWYKYDKKQPLLKGLHSHESLLFNNKLWIFGGYRPDSSMSDILEDNIWSIE</sequence>
<evidence type="ECO:0008006" key="3">
    <source>
        <dbReference type="Google" id="ProtNLM"/>
    </source>
</evidence>
<dbReference type="PROSITE" id="PS51257">
    <property type="entry name" value="PROKAR_LIPOPROTEIN"/>
    <property type="match status" value="1"/>
</dbReference>
<dbReference type="InterPro" id="IPR052637">
    <property type="entry name" value="KLHDC3-like"/>
</dbReference>
<dbReference type="AlphaFoldDB" id="A0A1B7Z9M5"/>
<keyword evidence="2" id="KW-1185">Reference proteome</keyword>
<dbReference type="Pfam" id="PF24681">
    <property type="entry name" value="Kelch_KLHDC2_KLHL20_DRC7"/>
    <property type="match status" value="1"/>
</dbReference>